<name>A0ABX7BF96_9PROT</name>
<dbReference type="GO" id="GO:0016787">
    <property type="term" value="F:hydrolase activity"/>
    <property type="evidence" value="ECO:0007669"/>
    <property type="project" value="UniProtKB-KW"/>
</dbReference>
<dbReference type="Gene3D" id="3.40.50.300">
    <property type="entry name" value="P-loop containing nucleotide triphosphate hydrolases"/>
    <property type="match status" value="1"/>
</dbReference>
<dbReference type="Gene3D" id="1.20.5.170">
    <property type="match status" value="1"/>
</dbReference>
<accession>A0ABX7BF96</accession>
<dbReference type="EMBL" id="CP067420">
    <property type="protein sequence ID" value="QQP92265.1"/>
    <property type="molecule type" value="Genomic_DNA"/>
</dbReference>
<reference evidence="3" key="1">
    <citation type="submission" date="2021-02" db="EMBL/GenBank/DDBJ databases">
        <title>Skermanella TT6 skin isolate.</title>
        <authorList>
            <person name="Lee K."/>
            <person name="Ganzorig M."/>
        </authorList>
    </citation>
    <scope>NUCLEOTIDE SEQUENCE</scope>
    <source>
        <strain evidence="3">TT6</strain>
    </source>
</reference>
<sequence>MRRSPSASRAAVPSAAETAEAIRSGDRRALARAITMIESSRPDHRERAEALLAELLPHTGRSVRIGISGVPGVGKSTFIETFGLHVIGQGHRIAVLAVDPSSQRTGGSILGDKTRMEELTRNPSAFIRPSPSGGTLGGVARRTREAMLACEAAGYDVVVVETVGVGQSETTVADMVDLFMLLLLPGGGDELQGIKKGIVELADLIVVNKADGALVDAARHAVAEYRHALALLRSPSKDWKVPVLTCSAATGTGVPEIWETVGRYRGTLSGSGALDARRAEQARAWMWSEIAETLTDAFRRHPAVRAELPRAEQAVTRAETTPTAAARALLERFLGPRED</sequence>
<dbReference type="PANTHER" id="PTHR23408:SF3">
    <property type="entry name" value="METHYLMALONIC ACIDURIA TYPE A PROTEIN, MITOCHONDRIAL"/>
    <property type="match status" value="1"/>
</dbReference>
<evidence type="ECO:0000313" key="4">
    <source>
        <dbReference type="Proteomes" id="UP000595197"/>
    </source>
</evidence>
<dbReference type="Pfam" id="PF03308">
    <property type="entry name" value="MeaB"/>
    <property type="match status" value="1"/>
</dbReference>
<proteinExistence type="inferred from homology"/>
<dbReference type="CDD" id="cd03114">
    <property type="entry name" value="MMAA-like"/>
    <property type="match status" value="1"/>
</dbReference>
<gene>
    <name evidence="3" type="primary">meaB</name>
    <name evidence="3" type="ORF">IGS68_01940</name>
</gene>
<dbReference type="Gene3D" id="1.10.287.130">
    <property type="match status" value="1"/>
</dbReference>
<evidence type="ECO:0000256" key="1">
    <source>
        <dbReference type="ARBA" id="ARBA00009625"/>
    </source>
</evidence>
<dbReference type="NCBIfam" id="TIGR00750">
    <property type="entry name" value="lao"/>
    <property type="match status" value="1"/>
</dbReference>
<dbReference type="Proteomes" id="UP000595197">
    <property type="component" value="Chromosome"/>
</dbReference>
<organism evidence="3 4">
    <name type="scientific">Skermanella cutis</name>
    <dbReference type="NCBI Taxonomy" id="2775420"/>
    <lineage>
        <taxon>Bacteria</taxon>
        <taxon>Pseudomonadati</taxon>
        <taxon>Pseudomonadota</taxon>
        <taxon>Alphaproteobacteria</taxon>
        <taxon>Rhodospirillales</taxon>
        <taxon>Azospirillaceae</taxon>
        <taxon>Skermanella</taxon>
    </lineage>
</organism>
<protein>
    <submittedName>
        <fullName evidence="3">Methylmalonyl Co-A mutase-associated GTPase MeaB</fullName>
        <ecNumber evidence="3">3.6.5.-</ecNumber>
    </submittedName>
</protein>
<dbReference type="NCBIfam" id="NF006958">
    <property type="entry name" value="PRK09435.1"/>
    <property type="match status" value="1"/>
</dbReference>
<dbReference type="RefSeq" id="WP_201081000.1">
    <property type="nucleotide sequence ID" value="NZ_CP067420.1"/>
</dbReference>
<dbReference type="InterPro" id="IPR005129">
    <property type="entry name" value="GTPase_ArgK"/>
</dbReference>
<dbReference type="SUPFAM" id="SSF52540">
    <property type="entry name" value="P-loop containing nucleoside triphosphate hydrolases"/>
    <property type="match status" value="1"/>
</dbReference>
<comment type="similarity">
    <text evidence="1">Belongs to the SIMIBI class G3E GTPase family. ArgK/MeaB subfamily.</text>
</comment>
<keyword evidence="4" id="KW-1185">Reference proteome</keyword>
<evidence type="ECO:0000313" key="3">
    <source>
        <dbReference type="EMBL" id="QQP92265.1"/>
    </source>
</evidence>
<keyword evidence="3" id="KW-0378">Hydrolase</keyword>
<dbReference type="InterPro" id="IPR027417">
    <property type="entry name" value="P-loop_NTPase"/>
</dbReference>
<feature type="region of interest" description="Disordered" evidence="2">
    <location>
        <begin position="1"/>
        <end position="20"/>
    </location>
</feature>
<evidence type="ECO:0000256" key="2">
    <source>
        <dbReference type="SAM" id="MobiDB-lite"/>
    </source>
</evidence>
<dbReference type="EC" id="3.6.5.-" evidence="3"/>
<dbReference type="PANTHER" id="PTHR23408">
    <property type="entry name" value="METHYLMALONYL-COA MUTASE"/>
    <property type="match status" value="1"/>
</dbReference>